<keyword evidence="2" id="KW-1185">Reference proteome</keyword>
<protein>
    <submittedName>
        <fullName evidence="1">Type II toxin-antitoxin system HigB family toxin</fullName>
    </submittedName>
</protein>
<dbReference type="Proteomes" id="UP001595697">
    <property type="component" value="Unassembled WGS sequence"/>
</dbReference>
<dbReference type="EMBL" id="JBHSBD010000025">
    <property type="protein sequence ID" value="MFC3967782.1"/>
    <property type="molecule type" value="Genomic_DNA"/>
</dbReference>
<dbReference type="RefSeq" id="WP_247260310.1">
    <property type="nucleotide sequence ID" value="NZ_JALJQZ010000008.1"/>
</dbReference>
<evidence type="ECO:0000313" key="1">
    <source>
        <dbReference type="EMBL" id="MFC3967782.1"/>
    </source>
</evidence>
<gene>
    <name evidence="1" type="ORF">ACFOVS_06520</name>
</gene>
<dbReference type="InterPro" id="IPR018669">
    <property type="entry name" value="Toxin_HigB"/>
</dbReference>
<reference evidence="2" key="1">
    <citation type="journal article" date="2019" name="Int. J. Syst. Evol. Microbiol.">
        <title>The Global Catalogue of Microorganisms (GCM) 10K type strain sequencing project: providing services to taxonomists for standard genome sequencing and annotation.</title>
        <authorList>
            <consortium name="The Broad Institute Genomics Platform"/>
            <consortium name="The Broad Institute Genome Sequencing Center for Infectious Disease"/>
            <person name="Wu L."/>
            <person name="Ma J."/>
        </authorList>
    </citation>
    <scope>NUCLEOTIDE SEQUENCE [LARGE SCALE GENOMIC DNA]</scope>
    <source>
        <strain evidence="2">TBRC 5781</strain>
    </source>
</reference>
<comment type="caution">
    <text evidence="1">The sequence shown here is derived from an EMBL/GenBank/DDBJ whole genome shotgun (WGS) entry which is preliminary data.</text>
</comment>
<dbReference type="Pfam" id="PF09907">
    <property type="entry name" value="HigB_toxin"/>
    <property type="match status" value="1"/>
</dbReference>
<evidence type="ECO:0000313" key="2">
    <source>
        <dbReference type="Proteomes" id="UP001595697"/>
    </source>
</evidence>
<sequence length="99" mass="11531">MQIIAKSRLRDFWERHPQARKPLSDWYRLVSAAKWSAPSDVKAMFGSSVDFVADNRIIFDISGNKYRLIVHVAYAYQRVLIKFVGTHADYDRIDAEIVE</sequence>
<name>A0ABV8E5K5_9HYPH</name>
<proteinExistence type="predicted"/>
<accession>A0ABV8E5K5</accession>
<organism evidence="1 2">
    <name type="scientific">Rhizobium lemnae</name>
    <dbReference type="NCBI Taxonomy" id="1214924"/>
    <lineage>
        <taxon>Bacteria</taxon>
        <taxon>Pseudomonadati</taxon>
        <taxon>Pseudomonadota</taxon>
        <taxon>Alphaproteobacteria</taxon>
        <taxon>Hyphomicrobiales</taxon>
        <taxon>Rhizobiaceae</taxon>
        <taxon>Rhizobium/Agrobacterium group</taxon>
        <taxon>Rhizobium</taxon>
    </lineage>
</organism>